<reference evidence="4 5" key="1">
    <citation type="submission" date="2019-02" db="EMBL/GenBank/DDBJ databases">
        <title>Genome sequencing of the rare red list fungi Bondarzewia mesenterica.</title>
        <authorList>
            <person name="Buettner E."/>
            <person name="Kellner H."/>
        </authorList>
    </citation>
    <scope>NUCLEOTIDE SEQUENCE [LARGE SCALE GENOMIC DNA]</scope>
    <source>
        <strain evidence="4 5">DSM 108281</strain>
    </source>
</reference>
<gene>
    <name evidence="4" type="ORF">EW146_g348</name>
</gene>
<accession>A0A4S4M7R5</accession>
<dbReference type="EMBL" id="SGPL01000007">
    <property type="protein sequence ID" value="THH21145.1"/>
    <property type="molecule type" value="Genomic_DNA"/>
</dbReference>
<name>A0A4S4M7R5_9AGAM</name>
<dbReference type="PANTHER" id="PTHR12993:SF11">
    <property type="entry name" value="N-ACETYLGLUCOSAMINYL-PHOSPHATIDYLINOSITOL DE-N-ACETYLASE"/>
    <property type="match status" value="1"/>
</dbReference>
<dbReference type="AlphaFoldDB" id="A0A4S4M7R5"/>
<dbReference type="InterPro" id="IPR003737">
    <property type="entry name" value="GlcNAc_PI_deacetylase-related"/>
</dbReference>
<dbReference type="OrthoDB" id="440160at2759"/>
<dbReference type="GO" id="GO:0016020">
    <property type="term" value="C:membrane"/>
    <property type="evidence" value="ECO:0007669"/>
    <property type="project" value="GOC"/>
</dbReference>
<evidence type="ECO:0000313" key="4">
    <source>
        <dbReference type="EMBL" id="THH21145.1"/>
    </source>
</evidence>
<dbReference type="Gene3D" id="3.40.50.10320">
    <property type="entry name" value="LmbE-like"/>
    <property type="match status" value="1"/>
</dbReference>
<dbReference type="GO" id="GO:0005783">
    <property type="term" value="C:endoplasmic reticulum"/>
    <property type="evidence" value="ECO:0007669"/>
    <property type="project" value="TreeGrafter"/>
</dbReference>
<comment type="caution">
    <text evidence="4">The sequence shown here is derived from an EMBL/GenBank/DDBJ whole genome shotgun (WGS) entry which is preliminary data.</text>
</comment>
<feature type="chain" id="PRO_5020465561" description="N-acetylglucosaminylphosphatidylinositol deacetylase" evidence="3">
    <location>
        <begin position="24"/>
        <end position="271"/>
    </location>
</feature>
<comment type="similarity">
    <text evidence="1">Belongs to the PIGL family.</text>
</comment>
<evidence type="ECO:0000256" key="2">
    <source>
        <dbReference type="ARBA" id="ARBA00012176"/>
    </source>
</evidence>
<evidence type="ECO:0000313" key="5">
    <source>
        <dbReference type="Proteomes" id="UP000310158"/>
    </source>
</evidence>
<keyword evidence="5" id="KW-1185">Reference proteome</keyword>
<dbReference type="Proteomes" id="UP000310158">
    <property type="component" value="Unassembled WGS sequence"/>
</dbReference>
<feature type="signal peptide" evidence="3">
    <location>
        <begin position="1"/>
        <end position="23"/>
    </location>
</feature>
<evidence type="ECO:0000256" key="1">
    <source>
        <dbReference type="ARBA" id="ARBA00006066"/>
    </source>
</evidence>
<dbReference type="UniPathway" id="UPA00196"/>
<dbReference type="EC" id="3.5.1.89" evidence="2"/>
<protein>
    <recommendedName>
        <fullName evidence="2">N-acetylglucosaminylphosphatidylinositol deacetylase</fullName>
        <ecNumber evidence="2">3.5.1.89</ecNumber>
    </recommendedName>
</protein>
<dbReference type="GO" id="GO:0000225">
    <property type="term" value="F:N-acetylglucosaminylphosphatidylinositol deacetylase activity"/>
    <property type="evidence" value="ECO:0007669"/>
    <property type="project" value="UniProtKB-EC"/>
</dbReference>
<dbReference type="GO" id="GO:0006506">
    <property type="term" value="P:GPI anchor biosynthetic process"/>
    <property type="evidence" value="ECO:0007669"/>
    <property type="project" value="UniProtKB-UniPathway"/>
</dbReference>
<evidence type="ECO:0000256" key="3">
    <source>
        <dbReference type="SAM" id="SignalP"/>
    </source>
</evidence>
<dbReference type="SUPFAM" id="SSF102588">
    <property type="entry name" value="LmbE-like"/>
    <property type="match status" value="1"/>
</dbReference>
<proteinExistence type="inferred from homology"/>
<sequence>MHTNPLLVLIPVILAILLRPWDSNNLFLDASKSDASDPDSRVLLLTAHPDDEAFFFGPTITSLASQSSDTELYSLCLSTGDANGLGEIRKQEFMQSLDVLGIVNGKRWVLDKAGLKDNFTATWDAKLVADIVRPYVLEHDITTILTFDAGGISFHPNHKSLFHGVSYLLSTLSDPPEAYGLISLPTFAKYIGPFAPLLAKLDLTVSLALSHLGYPISNIPVSVAGARGYLTAARALTQHRSQMVWFRWLYLSFSRYMWVNEWMEIPAMAIQ</sequence>
<keyword evidence="3" id="KW-0732">Signal</keyword>
<dbReference type="InterPro" id="IPR024078">
    <property type="entry name" value="LmbE-like_dom_sf"/>
</dbReference>
<dbReference type="PANTHER" id="PTHR12993">
    <property type="entry name" value="N-ACETYLGLUCOSAMINYL-PHOSPHATIDYLINOSITOL DE-N-ACETYLASE-RELATED"/>
    <property type="match status" value="1"/>
</dbReference>
<organism evidence="4 5">
    <name type="scientific">Bondarzewia mesenterica</name>
    <dbReference type="NCBI Taxonomy" id="1095465"/>
    <lineage>
        <taxon>Eukaryota</taxon>
        <taxon>Fungi</taxon>
        <taxon>Dikarya</taxon>
        <taxon>Basidiomycota</taxon>
        <taxon>Agaricomycotina</taxon>
        <taxon>Agaricomycetes</taxon>
        <taxon>Russulales</taxon>
        <taxon>Bondarzewiaceae</taxon>
        <taxon>Bondarzewia</taxon>
    </lineage>
</organism>
<dbReference type="Pfam" id="PF02585">
    <property type="entry name" value="PIG-L"/>
    <property type="match status" value="1"/>
</dbReference>